<dbReference type="Gene3D" id="3.40.190.10">
    <property type="entry name" value="Periplasmic binding protein-like II"/>
    <property type="match status" value="2"/>
</dbReference>
<sequence length="271" mass="30852">MTKHAALFLVVSILLSLSLPASAEGAGCTKKLTIAFFDWQPYHYRDENGTPTGLDIELMRATFGAAGCEFELKVMPWKRTLLAIKFGTIDGSLGASRLSEREQYAWFSRPYRRETMVMFMRRDELEKSKVMSVADVVSGKHRIGVLLGSWYGDEFAALYKADPKLRKHMLQTPEYEVLFTWLVKDRVDVVFNDLFNGLHILKGMNALDQVAVHPVTLNDDYIHFIFSKLTVPRTTLEAIDEAIAAFQGTEEYTAILHKYVPPEQLTFMPMQ</sequence>
<dbReference type="Proteomes" id="UP000183685">
    <property type="component" value="Unassembled WGS sequence"/>
</dbReference>
<dbReference type="Pfam" id="PF00497">
    <property type="entry name" value="SBP_bac_3"/>
    <property type="match status" value="1"/>
</dbReference>
<evidence type="ECO:0000259" key="3">
    <source>
        <dbReference type="SMART" id="SM00062"/>
    </source>
</evidence>
<dbReference type="STRING" id="637679.GCA_001550055_01159"/>
<dbReference type="PANTHER" id="PTHR35936">
    <property type="entry name" value="MEMBRANE-BOUND LYTIC MUREIN TRANSGLYCOSYLASE F"/>
    <property type="match status" value="1"/>
</dbReference>
<protein>
    <submittedName>
        <fullName evidence="4">Amino acid ABC transporter substrate-binding protein, PAAT family</fullName>
    </submittedName>
</protein>
<evidence type="ECO:0000313" key="4">
    <source>
        <dbReference type="EMBL" id="SDD85149.1"/>
    </source>
</evidence>
<feature type="signal peptide" evidence="2">
    <location>
        <begin position="1"/>
        <end position="23"/>
    </location>
</feature>
<organism evidence="4 5">
    <name type="scientific">Kordiimonas lacus</name>
    <dbReference type="NCBI Taxonomy" id="637679"/>
    <lineage>
        <taxon>Bacteria</taxon>
        <taxon>Pseudomonadati</taxon>
        <taxon>Pseudomonadota</taxon>
        <taxon>Alphaproteobacteria</taxon>
        <taxon>Kordiimonadales</taxon>
        <taxon>Kordiimonadaceae</taxon>
        <taxon>Kordiimonas</taxon>
    </lineage>
</organism>
<dbReference type="InterPro" id="IPR001638">
    <property type="entry name" value="Solute-binding_3/MltF_N"/>
</dbReference>
<dbReference type="OrthoDB" id="7304968at2"/>
<feature type="chain" id="PRO_5010321435" evidence="2">
    <location>
        <begin position="24"/>
        <end position="271"/>
    </location>
</feature>
<accession>A0A1G6Y440</accession>
<dbReference type="PANTHER" id="PTHR35936:SF6">
    <property type="entry name" value="AMINO ACID ABC TRANSPORTER SUBSTRATE-BINDING PAAT FAMILY PROTEIN"/>
    <property type="match status" value="1"/>
</dbReference>
<reference evidence="4 5" key="1">
    <citation type="submission" date="2016-10" db="EMBL/GenBank/DDBJ databases">
        <authorList>
            <person name="de Groot N.N."/>
        </authorList>
    </citation>
    <scope>NUCLEOTIDE SEQUENCE [LARGE SCALE GENOMIC DNA]</scope>
    <source>
        <strain evidence="4 5">CGMCC 1.9109</strain>
    </source>
</reference>
<feature type="domain" description="Solute-binding protein family 3/N-terminal" evidence="3">
    <location>
        <begin position="31"/>
        <end position="263"/>
    </location>
</feature>
<evidence type="ECO:0000256" key="2">
    <source>
        <dbReference type="SAM" id="SignalP"/>
    </source>
</evidence>
<dbReference type="RefSeq" id="WP_068302160.1">
    <property type="nucleotide sequence ID" value="NZ_DAIOMO010000002.1"/>
</dbReference>
<name>A0A1G6Y440_9PROT</name>
<proteinExistence type="predicted"/>
<dbReference type="SMART" id="SM00062">
    <property type="entry name" value="PBPb"/>
    <property type="match status" value="1"/>
</dbReference>
<gene>
    <name evidence="4" type="ORF">SAMN04488071_1478</name>
</gene>
<dbReference type="EMBL" id="FNAK01000003">
    <property type="protein sequence ID" value="SDD85149.1"/>
    <property type="molecule type" value="Genomic_DNA"/>
</dbReference>
<keyword evidence="1 2" id="KW-0732">Signal</keyword>
<evidence type="ECO:0000256" key="1">
    <source>
        <dbReference type="ARBA" id="ARBA00022729"/>
    </source>
</evidence>
<evidence type="ECO:0000313" key="5">
    <source>
        <dbReference type="Proteomes" id="UP000183685"/>
    </source>
</evidence>
<keyword evidence="5" id="KW-1185">Reference proteome</keyword>
<dbReference type="SUPFAM" id="SSF53850">
    <property type="entry name" value="Periplasmic binding protein-like II"/>
    <property type="match status" value="1"/>
</dbReference>
<dbReference type="AlphaFoldDB" id="A0A1G6Y440"/>